<organism evidence="1 2">
    <name type="scientific">Myriangium duriaei CBS 260.36</name>
    <dbReference type="NCBI Taxonomy" id="1168546"/>
    <lineage>
        <taxon>Eukaryota</taxon>
        <taxon>Fungi</taxon>
        <taxon>Dikarya</taxon>
        <taxon>Ascomycota</taxon>
        <taxon>Pezizomycotina</taxon>
        <taxon>Dothideomycetes</taxon>
        <taxon>Dothideomycetidae</taxon>
        <taxon>Myriangiales</taxon>
        <taxon>Myriangiaceae</taxon>
        <taxon>Myriangium</taxon>
    </lineage>
</organism>
<dbReference type="AlphaFoldDB" id="A0A9P4MGB7"/>
<dbReference type="EMBL" id="ML996087">
    <property type="protein sequence ID" value="KAF2151977.1"/>
    <property type="molecule type" value="Genomic_DNA"/>
</dbReference>
<evidence type="ECO:0000313" key="2">
    <source>
        <dbReference type="Proteomes" id="UP000799439"/>
    </source>
</evidence>
<dbReference type="OrthoDB" id="437457at2759"/>
<evidence type="ECO:0000313" key="1">
    <source>
        <dbReference type="EMBL" id="KAF2151977.1"/>
    </source>
</evidence>
<gene>
    <name evidence="1" type="ORF">K461DRAFT_159941</name>
</gene>
<sequence length="72" mass="8296">MMCRERFLLHGSRLNRSILTAIRPSGIPCNTWMGLIVAVRLVWTENHEDITLADFPHVVDYLISLLRLILHG</sequence>
<keyword evidence="2" id="KW-1185">Reference proteome</keyword>
<protein>
    <submittedName>
        <fullName evidence="1">Uncharacterized protein</fullName>
    </submittedName>
</protein>
<proteinExistence type="predicted"/>
<accession>A0A9P4MGB7</accession>
<reference evidence="1" key="1">
    <citation type="journal article" date="2020" name="Stud. Mycol.">
        <title>101 Dothideomycetes genomes: a test case for predicting lifestyles and emergence of pathogens.</title>
        <authorList>
            <person name="Haridas S."/>
            <person name="Albert R."/>
            <person name="Binder M."/>
            <person name="Bloem J."/>
            <person name="Labutti K."/>
            <person name="Salamov A."/>
            <person name="Andreopoulos B."/>
            <person name="Baker S."/>
            <person name="Barry K."/>
            <person name="Bills G."/>
            <person name="Bluhm B."/>
            <person name="Cannon C."/>
            <person name="Castanera R."/>
            <person name="Culley D."/>
            <person name="Daum C."/>
            <person name="Ezra D."/>
            <person name="Gonzalez J."/>
            <person name="Henrissat B."/>
            <person name="Kuo A."/>
            <person name="Liang C."/>
            <person name="Lipzen A."/>
            <person name="Lutzoni F."/>
            <person name="Magnuson J."/>
            <person name="Mondo S."/>
            <person name="Nolan M."/>
            <person name="Ohm R."/>
            <person name="Pangilinan J."/>
            <person name="Park H.-J."/>
            <person name="Ramirez L."/>
            <person name="Alfaro M."/>
            <person name="Sun H."/>
            <person name="Tritt A."/>
            <person name="Yoshinaga Y."/>
            <person name="Zwiers L.-H."/>
            <person name="Turgeon B."/>
            <person name="Goodwin S."/>
            <person name="Spatafora J."/>
            <person name="Crous P."/>
            <person name="Grigoriev I."/>
        </authorList>
    </citation>
    <scope>NUCLEOTIDE SEQUENCE</scope>
    <source>
        <strain evidence="1">CBS 260.36</strain>
    </source>
</reference>
<comment type="caution">
    <text evidence="1">The sequence shown here is derived from an EMBL/GenBank/DDBJ whole genome shotgun (WGS) entry which is preliminary data.</text>
</comment>
<dbReference type="Proteomes" id="UP000799439">
    <property type="component" value="Unassembled WGS sequence"/>
</dbReference>
<name>A0A9P4MGB7_9PEZI</name>